<evidence type="ECO:0000313" key="2">
    <source>
        <dbReference type="EMBL" id="GAA3990101.1"/>
    </source>
</evidence>
<organism evidence="2 3">
    <name type="scientific">Streptomyces plumbiresistens</name>
    <dbReference type="NCBI Taxonomy" id="511811"/>
    <lineage>
        <taxon>Bacteria</taxon>
        <taxon>Bacillati</taxon>
        <taxon>Actinomycetota</taxon>
        <taxon>Actinomycetes</taxon>
        <taxon>Kitasatosporales</taxon>
        <taxon>Streptomycetaceae</taxon>
        <taxon>Streptomyces</taxon>
    </lineage>
</organism>
<proteinExistence type="predicted"/>
<accession>A0ABP7R0Y4</accession>
<keyword evidence="3" id="KW-1185">Reference proteome</keyword>
<dbReference type="EMBL" id="BAAAZX010000005">
    <property type="protein sequence ID" value="GAA3990101.1"/>
    <property type="molecule type" value="Genomic_DNA"/>
</dbReference>
<dbReference type="Proteomes" id="UP001500456">
    <property type="component" value="Unassembled WGS sequence"/>
</dbReference>
<name>A0ABP7R0Y4_9ACTN</name>
<feature type="region of interest" description="Disordered" evidence="1">
    <location>
        <begin position="61"/>
        <end position="83"/>
    </location>
</feature>
<comment type="caution">
    <text evidence="2">The sequence shown here is derived from an EMBL/GenBank/DDBJ whole genome shotgun (WGS) entry which is preliminary data.</text>
</comment>
<evidence type="ECO:0000256" key="1">
    <source>
        <dbReference type="SAM" id="MobiDB-lite"/>
    </source>
</evidence>
<feature type="region of interest" description="Disordered" evidence="1">
    <location>
        <begin position="1"/>
        <end position="22"/>
    </location>
</feature>
<sequence length="83" mass="8720">MTQVTGRVSPKRASRTRMTPTACAKKENQAIAASVGADLEVVGEAGAATDALVRFPATRPDVVERPRPGKPLPAHPVIESDCL</sequence>
<protein>
    <submittedName>
        <fullName evidence="2">Uncharacterized protein</fullName>
    </submittedName>
</protein>
<evidence type="ECO:0000313" key="3">
    <source>
        <dbReference type="Proteomes" id="UP001500456"/>
    </source>
</evidence>
<reference evidence="3" key="1">
    <citation type="journal article" date="2019" name="Int. J. Syst. Evol. Microbiol.">
        <title>The Global Catalogue of Microorganisms (GCM) 10K type strain sequencing project: providing services to taxonomists for standard genome sequencing and annotation.</title>
        <authorList>
            <consortium name="The Broad Institute Genomics Platform"/>
            <consortium name="The Broad Institute Genome Sequencing Center for Infectious Disease"/>
            <person name="Wu L."/>
            <person name="Ma J."/>
        </authorList>
    </citation>
    <scope>NUCLEOTIDE SEQUENCE [LARGE SCALE GENOMIC DNA]</scope>
    <source>
        <strain evidence="3">JCM 16924</strain>
    </source>
</reference>
<gene>
    <name evidence="2" type="ORF">GCM10022232_25130</name>
</gene>